<accession>A0ABS1I998</accession>
<reference evidence="2 3" key="1">
    <citation type="submission" date="2021-01" db="EMBL/GenBank/DDBJ databases">
        <title>Azospirillum sp. YIM DDC1 draft genome.</title>
        <authorList>
            <person name="Wang Y.-X."/>
        </authorList>
    </citation>
    <scope>NUCLEOTIDE SEQUENCE [LARGE SCALE GENOMIC DNA]</scope>
    <source>
        <strain evidence="2 3">YIM DDC1</strain>
    </source>
</reference>
<gene>
    <name evidence="2" type="ORF">JJL56_32615</name>
</gene>
<sequence>MRLPLYALLLVAACTANPPALVKLPDGTDAYALRANSSPFQAGQVSEEEVIAQGVRDQNLCPNGHEIVSKRNVAPGNYSLVIMDALVRCR</sequence>
<proteinExistence type="predicted"/>
<evidence type="ECO:0000256" key="1">
    <source>
        <dbReference type="SAM" id="SignalP"/>
    </source>
</evidence>
<feature type="chain" id="PRO_5047367590" description="Lipoprotein" evidence="1">
    <location>
        <begin position="23"/>
        <end position="90"/>
    </location>
</feature>
<keyword evidence="3" id="KW-1185">Reference proteome</keyword>
<evidence type="ECO:0008006" key="4">
    <source>
        <dbReference type="Google" id="ProtNLM"/>
    </source>
</evidence>
<protein>
    <recommendedName>
        <fullName evidence="4">Lipoprotein</fullName>
    </recommendedName>
</protein>
<feature type="signal peptide" evidence="1">
    <location>
        <begin position="1"/>
        <end position="22"/>
    </location>
</feature>
<dbReference type="Proteomes" id="UP000654452">
    <property type="component" value="Unassembled WGS sequence"/>
</dbReference>
<name>A0ABS1I998_9PROT</name>
<evidence type="ECO:0000313" key="2">
    <source>
        <dbReference type="EMBL" id="MBK4723585.1"/>
    </source>
</evidence>
<organism evidence="2 3">
    <name type="scientific">Azospirillum aestuarii</name>
    <dbReference type="NCBI Taxonomy" id="2802052"/>
    <lineage>
        <taxon>Bacteria</taxon>
        <taxon>Pseudomonadati</taxon>
        <taxon>Pseudomonadota</taxon>
        <taxon>Alphaproteobacteria</taxon>
        <taxon>Rhodospirillales</taxon>
        <taxon>Azospirillaceae</taxon>
        <taxon>Azospirillum</taxon>
    </lineage>
</organism>
<evidence type="ECO:0000313" key="3">
    <source>
        <dbReference type="Proteomes" id="UP000654452"/>
    </source>
</evidence>
<comment type="caution">
    <text evidence="2">The sequence shown here is derived from an EMBL/GenBank/DDBJ whole genome shotgun (WGS) entry which is preliminary data.</text>
</comment>
<dbReference type="EMBL" id="JAEPIV010000077">
    <property type="protein sequence ID" value="MBK4723585.1"/>
    <property type="molecule type" value="Genomic_DNA"/>
</dbReference>
<dbReference type="RefSeq" id="WP_200487917.1">
    <property type="nucleotide sequence ID" value="NZ_JAEPIV010000077.1"/>
</dbReference>
<keyword evidence="1" id="KW-0732">Signal</keyword>